<name>A0A199XR63_9FLAO</name>
<evidence type="ECO:0000313" key="2">
    <source>
        <dbReference type="Proteomes" id="UP000093807"/>
    </source>
</evidence>
<evidence type="ECO:0000313" key="1">
    <source>
        <dbReference type="EMBL" id="OAZ04135.1"/>
    </source>
</evidence>
<proteinExistence type="predicted"/>
<dbReference type="EMBL" id="JMTM01000035">
    <property type="protein sequence ID" value="OAZ04135.1"/>
    <property type="molecule type" value="Genomic_DNA"/>
</dbReference>
<reference evidence="1 2" key="1">
    <citation type="submission" date="2016-06" db="EMBL/GenBank/DDBJ databases">
        <title>Draft genome sequence of Flavobacterium succinicans strain DD5b.</title>
        <authorList>
            <person name="Poehlein A."/>
            <person name="Daniel R."/>
            <person name="Simeonova D.D."/>
        </authorList>
    </citation>
    <scope>NUCLEOTIDE SEQUENCE [LARGE SCALE GENOMIC DNA]</scope>
    <source>
        <strain evidence="1 2">DD5b</strain>
    </source>
</reference>
<sequence>MISFGVKFGNRLLKFEYFFFYGSHVYIVINQEAIRYHIRKRFFYTSFLINIKLIEELKINSILKFKQFSGCFIFILKKNIFPLCNWKIEHLTPTPFTMAKFYIRTRINSIPIRKNRTDNRLVGQKVFLPNNAVVTQ</sequence>
<dbReference type="Proteomes" id="UP000093807">
    <property type="component" value="Unassembled WGS sequence"/>
</dbReference>
<protein>
    <submittedName>
        <fullName evidence="1">Uncharacterized protein</fullName>
    </submittedName>
</protein>
<gene>
    <name evidence="1" type="ORF">FLB_11280</name>
</gene>
<dbReference type="AlphaFoldDB" id="A0A199XR63"/>
<accession>A0A199XR63</accession>
<organism evidence="1 2">
    <name type="scientific">Flavobacterium succinicans</name>
    <dbReference type="NCBI Taxonomy" id="29536"/>
    <lineage>
        <taxon>Bacteria</taxon>
        <taxon>Pseudomonadati</taxon>
        <taxon>Bacteroidota</taxon>
        <taxon>Flavobacteriia</taxon>
        <taxon>Flavobacteriales</taxon>
        <taxon>Flavobacteriaceae</taxon>
        <taxon>Flavobacterium</taxon>
    </lineage>
</organism>
<dbReference type="PATRIC" id="fig|29536.5.peg.1189"/>
<comment type="caution">
    <text evidence="1">The sequence shown here is derived from an EMBL/GenBank/DDBJ whole genome shotgun (WGS) entry which is preliminary data.</text>
</comment>
<keyword evidence="2" id="KW-1185">Reference proteome</keyword>